<dbReference type="Proteomes" id="UP001596496">
    <property type="component" value="Unassembled WGS sequence"/>
</dbReference>
<evidence type="ECO:0000313" key="2">
    <source>
        <dbReference type="EMBL" id="MFC7386015.1"/>
    </source>
</evidence>
<gene>
    <name evidence="2" type="ORF">ACFQSB_27665</name>
</gene>
<evidence type="ECO:0000313" key="3">
    <source>
        <dbReference type="Proteomes" id="UP001596496"/>
    </source>
</evidence>
<name>A0ABW2PCR1_9ACTN</name>
<comment type="caution">
    <text evidence="2">The sequence shown here is derived from an EMBL/GenBank/DDBJ whole genome shotgun (WGS) entry which is preliminary data.</text>
</comment>
<organism evidence="2 3">
    <name type="scientific">Sphaerisporangium rhizosphaerae</name>
    <dbReference type="NCBI Taxonomy" id="2269375"/>
    <lineage>
        <taxon>Bacteria</taxon>
        <taxon>Bacillati</taxon>
        <taxon>Actinomycetota</taxon>
        <taxon>Actinomycetes</taxon>
        <taxon>Streptosporangiales</taxon>
        <taxon>Streptosporangiaceae</taxon>
        <taxon>Sphaerisporangium</taxon>
    </lineage>
</organism>
<proteinExistence type="predicted"/>
<accession>A0ABW2PCR1</accession>
<dbReference type="EMBL" id="JBHTCG010000023">
    <property type="protein sequence ID" value="MFC7386015.1"/>
    <property type="molecule type" value="Genomic_DNA"/>
</dbReference>
<evidence type="ECO:0000256" key="1">
    <source>
        <dbReference type="SAM" id="MobiDB-lite"/>
    </source>
</evidence>
<keyword evidence="3" id="KW-1185">Reference proteome</keyword>
<sequence length="236" mass="25783">MSRPAHPRPCHAPVHRSGPCRAPSGASRHGPTRFAARRQPLLELLLLLLELLLDPPPPQRPSSSQPPPEPLELLELELLELLEPDPPPLPPPEPLLELELLELELLDPLEPPPLPPLEPLELELELLELLELEPRLCESPRHHRRRQSSVKPDAAPGVTVACQTCVVVAALACWTGIAAGPMRVVATTAPAARACLSMRDHSVSCVCARRVARADGAPCRFPGRCRDDVLPETHAR</sequence>
<reference evidence="3" key="1">
    <citation type="journal article" date="2019" name="Int. J. Syst. Evol. Microbiol.">
        <title>The Global Catalogue of Microorganisms (GCM) 10K type strain sequencing project: providing services to taxonomists for standard genome sequencing and annotation.</title>
        <authorList>
            <consortium name="The Broad Institute Genomics Platform"/>
            <consortium name="The Broad Institute Genome Sequencing Center for Infectious Disease"/>
            <person name="Wu L."/>
            <person name="Ma J."/>
        </authorList>
    </citation>
    <scope>NUCLEOTIDE SEQUENCE [LARGE SCALE GENOMIC DNA]</scope>
    <source>
        <strain evidence="3">CECT 7649</strain>
    </source>
</reference>
<protein>
    <submittedName>
        <fullName evidence="2">Uncharacterized protein</fullName>
    </submittedName>
</protein>
<feature type="region of interest" description="Disordered" evidence="1">
    <location>
        <begin position="1"/>
        <end position="33"/>
    </location>
</feature>